<sequence length="88" mass="9348">MSILRHAIDSIGGVAECARVCGISKRGVYKWLHRGSLPRTEYTGETQHAQRIAAASGGAFTAEWLLDHSAPHASDSKATPSEPMVASS</sequence>
<name>A0ABX2B9S4_9GAMM</name>
<dbReference type="Proteomes" id="UP001318401">
    <property type="component" value="Unassembled WGS sequence"/>
</dbReference>
<dbReference type="Gene3D" id="1.10.260.40">
    <property type="entry name" value="lambda repressor-like DNA-binding domains"/>
    <property type="match status" value="1"/>
</dbReference>
<reference evidence="1 2" key="1">
    <citation type="submission" date="2018-04" db="EMBL/GenBank/DDBJ databases">
        <authorList>
            <person name="Li G."/>
            <person name="Du W."/>
            <person name="Bai Y."/>
        </authorList>
    </citation>
    <scope>NUCLEOTIDE SEQUENCE [LARGE SCALE GENOMIC DNA]</scope>
    <source>
        <strain evidence="1 2">YYYZ-3</strain>
    </source>
</reference>
<accession>A0ABX2B9S4</accession>
<evidence type="ECO:0008006" key="3">
    <source>
        <dbReference type="Google" id="ProtNLM"/>
    </source>
</evidence>
<gene>
    <name evidence="1" type="ORF">DDR56_09855</name>
</gene>
<dbReference type="EMBL" id="QDKN01000003">
    <property type="protein sequence ID" value="NPT30865.1"/>
    <property type="molecule type" value="Genomic_DNA"/>
</dbReference>
<dbReference type="SUPFAM" id="SSF47413">
    <property type="entry name" value="lambda repressor-like DNA-binding domains"/>
    <property type="match status" value="1"/>
</dbReference>
<organism evidence="1 2">
    <name type="scientific">Vreelandella venusta</name>
    <dbReference type="NCBI Taxonomy" id="44935"/>
    <lineage>
        <taxon>Bacteria</taxon>
        <taxon>Pseudomonadati</taxon>
        <taxon>Pseudomonadota</taxon>
        <taxon>Gammaproteobacteria</taxon>
        <taxon>Oceanospirillales</taxon>
        <taxon>Halomonadaceae</taxon>
        <taxon>Vreelandella</taxon>
    </lineage>
</organism>
<protein>
    <recommendedName>
        <fullName evidence="3">Helix-turn-helix domain-containing protein</fullName>
    </recommendedName>
</protein>
<evidence type="ECO:0000313" key="2">
    <source>
        <dbReference type="Proteomes" id="UP001318401"/>
    </source>
</evidence>
<keyword evidence="2" id="KW-1185">Reference proteome</keyword>
<dbReference type="InterPro" id="IPR010982">
    <property type="entry name" value="Lambda_DNA-bd_dom_sf"/>
</dbReference>
<evidence type="ECO:0000313" key="1">
    <source>
        <dbReference type="EMBL" id="NPT30865.1"/>
    </source>
</evidence>
<proteinExistence type="predicted"/>
<comment type="caution">
    <text evidence="1">The sequence shown here is derived from an EMBL/GenBank/DDBJ whole genome shotgun (WGS) entry which is preliminary data.</text>
</comment>